<evidence type="ECO:0000313" key="1">
    <source>
        <dbReference type="EMBL" id="AWP11224.1"/>
    </source>
</evidence>
<dbReference type="InterPro" id="IPR042384">
    <property type="entry name" value="NMU"/>
</dbReference>
<dbReference type="GO" id="GO:0042922">
    <property type="term" value="F:neuromedin U receptor binding"/>
    <property type="evidence" value="ECO:0007669"/>
    <property type="project" value="InterPro"/>
</dbReference>
<dbReference type="Proteomes" id="UP000246464">
    <property type="component" value="Chromosome 12"/>
</dbReference>
<dbReference type="AlphaFoldDB" id="A0A2U9C3N8"/>
<dbReference type="STRING" id="52904.ENSSMAP00000023625"/>
<accession>A0A2U9C3N8</accession>
<dbReference type="PANTHER" id="PTHR15390:SF0">
    <property type="entry name" value="NEUROMEDIN-U"/>
    <property type="match status" value="1"/>
</dbReference>
<keyword evidence="2" id="KW-1185">Reference proteome</keyword>
<reference evidence="1 2" key="1">
    <citation type="submission" date="2017-12" db="EMBL/GenBank/DDBJ databases">
        <title>Integrating genomic resources of turbot (Scophthalmus maximus) in depth evaluation of genetic and physical mapping variation across individuals.</title>
        <authorList>
            <person name="Martinez P."/>
        </authorList>
    </citation>
    <scope>NUCLEOTIDE SEQUENCE [LARGE SCALE GENOMIC DNA]</scope>
</reference>
<protein>
    <submittedName>
        <fullName evidence="1">Putative neuromedin-U</fullName>
    </submittedName>
</protein>
<sequence>MRRTMSSQSPPAQRGASSIISPHSLSLSISISSGGAMSPVSTASFTLAALLLLTTPVCHSAPVEVQQATTDQRQLFSQIDAVCSSYLSSDLKLWASDVLGELCVMMLVQKSKELKVQEKSKRTTRDGT</sequence>
<organism evidence="1 2">
    <name type="scientific">Scophthalmus maximus</name>
    <name type="common">Turbot</name>
    <name type="synonym">Psetta maxima</name>
    <dbReference type="NCBI Taxonomy" id="52904"/>
    <lineage>
        <taxon>Eukaryota</taxon>
        <taxon>Metazoa</taxon>
        <taxon>Chordata</taxon>
        <taxon>Craniata</taxon>
        <taxon>Vertebrata</taxon>
        <taxon>Euteleostomi</taxon>
        <taxon>Actinopterygii</taxon>
        <taxon>Neopterygii</taxon>
        <taxon>Teleostei</taxon>
        <taxon>Neoteleostei</taxon>
        <taxon>Acanthomorphata</taxon>
        <taxon>Carangaria</taxon>
        <taxon>Pleuronectiformes</taxon>
        <taxon>Pleuronectoidei</taxon>
        <taxon>Scophthalmidae</taxon>
        <taxon>Scophthalmus</taxon>
    </lineage>
</organism>
<name>A0A2U9C3N8_SCOMX</name>
<evidence type="ECO:0000313" key="2">
    <source>
        <dbReference type="Proteomes" id="UP000246464"/>
    </source>
</evidence>
<gene>
    <name evidence="1" type="ORF">SMAX5B_017689</name>
</gene>
<proteinExistence type="predicted"/>
<dbReference type="EMBL" id="CP026254">
    <property type="protein sequence ID" value="AWP11224.1"/>
    <property type="molecule type" value="Genomic_DNA"/>
</dbReference>
<dbReference type="PANTHER" id="PTHR15390">
    <property type="entry name" value="NEUROMEDIN-U"/>
    <property type="match status" value="1"/>
</dbReference>